<sequence length="144" mass="16864">MKSRFLFPHKWSLIGALLFIMGFVVAALNYHYKDSIDVMQGDTTFQINEVLHDVAVLLWLGGLFLVAFSKERIEDEQIAQLRLDSLQWSIYFNYAILALCIVFIDKWHVMLGVAAHFIFTPLLFFIVRFKWAIYQLNRSLKNTD</sequence>
<evidence type="ECO:0000313" key="2">
    <source>
        <dbReference type="EMBL" id="GAA4929887.1"/>
    </source>
</evidence>
<dbReference type="Proteomes" id="UP001501436">
    <property type="component" value="Unassembled WGS sequence"/>
</dbReference>
<reference evidence="3" key="1">
    <citation type="journal article" date="2019" name="Int. J. Syst. Evol. Microbiol.">
        <title>The Global Catalogue of Microorganisms (GCM) 10K type strain sequencing project: providing services to taxonomists for standard genome sequencing and annotation.</title>
        <authorList>
            <consortium name="The Broad Institute Genomics Platform"/>
            <consortium name="The Broad Institute Genome Sequencing Center for Infectious Disease"/>
            <person name="Wu L."/>
            <person name="Ma J."/>
        </authorList>
    </citation>
    <scope>NUCLEOTIDE SEQUENCE [LARGE SCALE GENOMIC DNA]</scope>
    <source>
        <strain evidence="3">JCM 18283</strain>
    </source>
</reference>
<organism evidence="2 3">
    <name type="scientific">Mucilaginibacter defluvii</name>
    <dbReference type="NCBI Taxonomy" id="1196019"/>
    <lineage>
        <taxon>Bacteria</taxon>
        <taxon>Pseudomonadati</taxon>
        <taxon>Bacteroidota</taxon>
        <taxon>Sphingobacteriia</taxon>
        <taxon>Sphingobacteriales</taxon>
        <taxon>Sphingobacteriaceae</taxon>
        <taxon>Mucilaginibacter</taxon>
    </lineage>
</organism>
<comment type="caution">
    <text evidence="2">The sequence shown here is derived from an EMBL/GenBank/DDBJ whole genome shotgun (WGS) entry which is preliminary data.</text>
</comment>
<feature type="transmembrane region" description="Helical" evidence="1">
    <location>
        <begin position="50"/>
        <end position="68"/>
    </location>
</feature>
<feature type="transmembrane region" description="Helical" evidence="1">
    <location>
        <begin position="110"/>
        <end position="131"/>
    </location>
</feature>
<evidence type="ECO:0000313" key="3">
    <source>
        <dbReference type="Proteomes" id="UP001501436"/>
    </source>
</evidence>
<evidence type="ECO:0000256" key="1">
    <source>
        <dbReference type="SAM" id="Phobius"/>
    </source>
</evidence>
<dbReference type="EMBL" id="BAABJI010000004">
    <property type="protein sequence ID" value="GAA4929887.1"/>
    <property type="molecule type" value="Genomic_DNA"/>
</dbReference>
<feature type="transmembrane region" description="Helical" evidence="1">
    <location>
        <begin position="88"/>
        <end position="104"/>
    </location>
</feature>
<keyword evidence="1" id="KW-1133">Transmembrane helix</keyword>
<keyword evidence="3" id="KW-1185">Reference proteome</keyword>
<gene>
    <name evidence="2" type="ORF">GCM10023313_38400</name>
</gene>
<dbReference type="RefSeq" id="WP_345333993.1">
    <property type="nucleotide sequence ID" value="NZ_BAABJI010000004.1"/>
</dbReference>
<feature type="transmembrane region" description="Helical" evidence="1">
    <location>
        <begin position="12"/>
        <end position="30"/>
    </location>
</feature>
<keyword evidence="1" id="KW-0812">Transmembrane</keyword>
<accession>A0ABP9GEX1</accession>
<protein>
    <submittedName>
        <fullName evidence="2">Uncharacterized protein</fullName>
    </submittedName>
</protein>
<proteinExistence type="predicted"/>
<name>A0ABP9GEX1_9SPHI</name>
<keyword evidence="1" id="KW-0472">Membrane</keyword>